<sequence length="506" mass="57055">MVLDIRYFRNSNLLQLLRASEVRRCVANSMVDSVITADEEWRQANHTYEQAKRNYNDISKRIGLVVSGKAPAVDAEGKPVDKAEIVSQLKKEAENHKEEIANLLNKANDLSKTRDSLLRSVGNIVSEDTVPSADEANNLTVAHWEPSKYGWEQFIEANNLQEYRDVACKTVGEHNVKLPPWNVMSHCDVLIKIGGVNLKKGVEIAGHRGYYLMGPGCLLNMALIQYGLDFLSRRGYQPVMPPYFMKKDIMGQCAELADFEETLYCIPPLRDADRSTANEAAGQQHAAGAARDEDYEREKLFLIATSEQPIVALHRNETYSIKELPLRYAGVSTCFRREAGAHGRDLRGIFRIHQFQKIEQFVVCGAEDSWKHHEEMIGVSKEFYESLNLPYRVVSIVAGALNNAAAKKYDLEAYFPEMGDYRELVSCSNCTDYQSCDINTKYFEKDTAQRQYCHMLNGTLVASQRTLCCILENYQTPTGVMVPKALVPYMGGVEFIPFVDGKNAAE</sequence>
<dbReference type="InterPro" id="IPR045864">
    <property type="entry name" value="aa-tRNA-synth_II/BPL/LPL"/>
</dbReference>
<dbReference type="Gene3D" id="1.10.287.40">
    <property type="entry name" value="Serine-tRNA synthetase, tRNA binding domain"/>
    <property type="match status" value="1"/>
</dbReference>
<feature type="binding site" evidence="8">
    <location>
        <position position="305"/>
    </location>
    <ligand>
        <name>L-serine</name>
        <dbReference type="ChEBI" id="CHEBI:33384"/>
    </ligand>
</feature>
<dbReference type="OrthoDB" id="10264585at2759"/>
<keyword evidence="5" id="KW-0648">Protein biosynthesis</keyword>
<accession>A0A2H6KH59</accession>
<evidence type="ECO:0000256" key="6">
    <source>
        <dbReference type="ARBA" id="ARBA00023146"/>
    </source>
</evidence>
<dbReference type="RefSeq" id="XP_028868571.1">
    <property type="nucleotide sequence ID" value="XM_029012738.1"/>
</dbReference>
<dbReference type="SUPFAM" id="SSF55681">
    <property type="entry name" value="Class II aaRS and biotin synthetases"/>
    <property type="match status" value="1"/>
</dbReference>
<organism evidence="12 13">
    <name type="scientific">Babesia ovata</name>
    <dbReference type="NCBI Taxonomy" id="189622"/>
    <lineage>
        <taxon>Eukaryota</taxon>
        <taxon>Sar</taxon>
        <taxon>Alveolata</taxon>
        <taxon>Apicomplexa</taxon>
        <taxon>Aconoidasida</taxon>
        <taxon>Piroplasmida</taxon>
        <taxon>Babesiidae</taxon>
        <taxon>Babesia</taxon>
    </lineage>
</organism>
<dbReference type="GO" id="GO:0004828">
    <property type="term" value="F:serine-tRNA ligase activity"/>
    <property type="evidence" value="ECO:0007669"/>
    <property type="project" value="UniProtKB-EC"/>
</dbReference>
<dbReference type="PRINTS" id="PR00981">
    <property type="entry name" value="TRNASYNTHSER"/>
</dbReference>
<dbReference type="VEuPathDB" id="PiroplasmaDB:BOVATA_038210"/>
<keyword evidence="3" id="KW-0547">Nucleotide-binding</keyword>
<dbReference type="GeneID" id="39876098"/>
<dbReference type="EC" id="6.1.1.11" evidence="1"/>
<dbReference type="InterPro" id="IPR002317">
    <property type="entry name" value="Ser-tRNA-ligase_type_1"/>
</dbReference>
<evidence type="ECO:0000256" key="4">
    <source>
        <dbReference type="ARBA" id="ARBA00022840"/>
    </source>
</evidence>
<keyword evidence="10" id="KW-0175">Coiled coil</keyword>
<dbReference type="GO" id="GO:0006434">
    <property type="term" value="P:seryl-tRNA aminoacylation"/>
    <property type="evidence" value="ECO:0007669"/>
    <property type="project" value="InterPro"/>
</dbReference>
<protein>
    <recommendedName>
        <fullName evidence="1">serine--tRNA ligase</fullName>
        <ecNumber evidence="1">6.1.1.11</ecNumber>
    </recommendedName>
    <alternativeName>
        <fullName evidence="7">Seryl-tRNA synthetase</fullName>
    </alternativeName>
</protein>
<evidence type="ECO:0000256" key="7">
    <source>
        <dbReference type="ARBA" id="ARBA00031113"/>
    </source>
</evidence>
<dbReference type="Pfam" id="PF02403">
    <property type="entry name" value="Seryl_tRNA_N"/>
    <property type="match status" value="1"/>
</dbReference>
<dbReference type="PIRSF" id="PIRSF001529">
    <property type="entry name" value="Ser-tRNA-synth_IIa"/>
    <property type="match status" value="1"/>
</dbReference>
<dbReference type="PROSITE" id="PS50862">
    <property type="entry name" value="AA_TRNA_LIGASE_II"/>
    <property type="match status" value="1"/>
</dbReference>
<evidence type="ECO:0000256" key="9">
    <source>
        <dbReference type="PIRSR" id="PIRSR001529-2"/>
    </source>
</evidence>
<keyword evidence="6 12" id="KW-0030">Aminoacyl-tRNA synthetase</keyword>
<dbReference type="Pfam" id="PF00587">
    <property type="entry name" value="tRNA-synt_2b"/>
    <property type="match status" value="1"/>
</dbReference>
<dbReference type="Proteomes" id="UP000236319">
    <property type="component" value="Unassembled WGS sequence"/>
</dbReference>
<evidence type="ECO:0000259" key="11">
    <source>
        <dbReference type="PROSITE" id="PS50862"/>
    </source>
</evidence>
<gene>
    <name evidence="12" type="ORF">BOVATA_038210</name>
</gene>
<evidence type="ECO:0000256" key="5">
    <source>
        <dbReference type="ARBA" id="ARBA00022917"/>
    </source>
</evidence>
<feature type="binding site" evidence="9">
    <location>
        <begin position="336"/>
        <end position="338"/>
    </location>
    <ligand>
        <name>ATP</name>
        <dbReference type="ChEBI" id="CHEBI:30616"/>
    </ligand>
</feature>
<dbReference type="InterPro" id="IPR015866">
    <property type="entry name" value="Ser-tRNA-synth_1_N"/>
</dbReference>
<evidence type="ECO:0000313" key="13">
    <source>
        <dbReference type="Proteomes" id="UP000236319"/>
    </source>
</evidence>
<dbReference type="InterPro" id="IPR042103">
    <property type="entry name" value="SerRS_1_N_sf"/>
</dbReference>
<keyword evidence="2" id="KW-0436">Ligase</keyword>
<feature type="binding site" evidence="8">
    <location>
        <position position="336"/>
    </location>
    <ligand>
        <name>L-serine</name>
        <dbReference type="ChEBI" id="CHEBI:33384"/>
    </ligand>
</feature>
<keyword evidence="4 9" id="KW-0067">ATP-binding</keyword>
<comment type="caution">
    <text evidence="12">The sequence shown here is derived from an EMBL/GenBank/DDBJ whole genome shotgun (WGS) entry which is preliminary data.</text>
</comment>
<feature type="binding site" evidence="8">
    <location>
        <position position="359"/>
    </location>
    <ligand>
        <name>L-serine</name>
        <dbReference type="ChEBI" id="CHEBI:33384"/>
    </ligand>
</feature>
<keyword evidence="13" id="KW-1185">Reference proteome</keyword>
<dbReference type="Gene3D" id="3.30.930.10">
    <property type="entry name" value="Bira Bifunctional Protein, Domain 2"/>
    <property type="match status" value="1"/>
</dbReference>
<dbReference type="InterPro" id="IPR010978">
    <property type="entry name" value="tRNA-bd_arm"/>
</dbReference>
<evidence type="ECO:0000256" key="2">
    <source>
        <dbReference type="ARBA" id="ARBA00022598"/>
    </source>
</evidence>
<name>A0A2H6KH59_9APIC</name>
<feature type="site" description="Important for serine binding" evidence="8">
    <location>
        <position position="459"/>
    </location>
</feature>
<dbReference type="InterPro" id="IPR033729">
    <property type="entry name" value="SerRS_core"/>
</dbReference>
<feature type="domain" description="Aminoacyl-transfer RNA synthetases class-II family profile" evidence="11">
    <location>
        <begin position="229"/>
        <end position="483"/>
    </location>
</feature>
<feature type="binding site" evidence="9">
    <location>
        <begin position="423"/>
        <end position="426"/>
    </location>
    <ligand>
        <name>ATP</name>
        <dbReference type="ChEBI" id="CHEBI:30616"/>
    </ligand>
</feature>
<evidence type="ECO:0000256" key="3">
    <source>
        <dbReference type="ARBA" id="ARBA00022741"/>
    </source>
</evidence>
<feature type="coiled-coil region" evidence="10">
    <location>
        <begin position="86"/>
        <end position="120"/>
    </location>
</feature>
<dbReference type="NCBIfam" id="TIGR00414">
    <property type="entry name" value="serS"/>
    <property type="match status" value="1"/>
</dbReference>
<dbReference type="EMBL" id="BDSA01000004">
    <property type="protein sequence ID" value="GBE62328.1"/>
    <property type="molecule type" value="Genomic_DNA"/>
</dbReference>
<dbReference type="GO" id="GO:0005524">
    <property type="term" value="F:ATP binding"/>
    <property type="evidence" value="ECO:0007669"/>
    <property type="project" value="UniProtKB-KW"/>
</dbReference>
<proteinExistence type="predicted"/>
<dbReference type="AlphaFoldDB" id="A0A2H6KH59"/>
<dbReference type="InterPro" id="IPR002314">
    <property type="entry name" value="aa-tRNA-synt_IIb"/>
</dbReference>
<dbReference type="InterPro" id="IPR006195">
    <property type="entry name" value="aa-tRNA-synth_II"/>
</dbReference>
<evidence type="ECO:0000313" key="12">
    <source>
        <dbReference type="EMBL" id="GBE62328.1"/>
    </source>
</evidence>
<evidence type="ECO:0000256" key="1">
    <source>
        <dbReference type="ARBA" id="ARBA00012840"/>
    </source>
</evidence>
<dbReference type="CDD" id="cd00770">
    <property type="entry name" value="SerRS_core"/>
    <property type="match status" value="1"/>
</dbReference>
<dbReference type="PANTHER" id="PTHR11778">
    <property type="entry name" value="SERYL-TRNA SYNTHETASE"/>
    <property type="match status" value="1"/>
</dbReference>
<evidence type="ECO:0000256" key="8">
    <source>
        <dbReference type="PIRSR" id="PIRSR001529-1"/>
    </source>
</evidence>
<evidence type="ECO:0000256" key="10">
    <source>
        <dbReference type="SAM" id="Coils"/>
    </source>
</evidence>
<dbReference type="SUPFAM" id="SSF46589">
    <property type="entry name" value="tRNA-binding arm"/>
    <property type="match status" value="1"/>
</dbReference>
<reference evidence="12 13" key="1">
    <citation type="journal article" date="2017" name="BMC Genomics">
        <title>Whole-genome assembly of Babesia ovata and comparative genomics between closely related pathogens.</title>
        <authorList>
            <person name="Yamagishi J."/>
            <person name="Asada M."/>
            <person name="Hakimi H."/>
            <person name="Tanaka T.Q."/>
            <person name="Sugimoto C."/>
            <person name="Kawazu S."/>
        </authorList>
    </citation>
    <scope>NUCLEOTIDE SEQUENCE [LARGE SCALE GENOMIC DNA]</scope>
    <source>
        <strain evidence="12 13">Miyake</strain>
    </source>
</reference>
<feature type="binding site" evidence="8">
    <location>
        <position position="457"/>
    </location>
    <ligand>
        <name>L-serine</name>
        <dbReference type="ChEBI" id="CHEBI:33384"/>
    </ligand>
</feature>